<proteinExistence type="predicted"/>
<evidence type="ECO:0000313" key="1">
    <source>
        <dbReference type="Proteomes" id="UP000887576"/>
    </source>
</evidence>
<name>A0AC34RIK8_9BILA</name>
<dbReference type="Proteomes" id="UP000887576">
    <property type="component" value="Unplaced"/>
</dbReference>
<reference evidence="2" key="1">
    <citation type="submission" date="2022-11" db="UniProtKB">
        <authorList>
            <consortium name="WormBaseParasite"/>
        </authorList>
    </citation>
    <scope>IDENTIFICATION</scope>
</reference>
<organism evidence="1 2">
    <name type="scientific">Panagrolaimus sp. JU765</name>
    <dbReference type="NCBI Taxonomy" id="591449"/>
    <lineage>
        <taxon>Eukaryota</taxon>
        <taxon>Metazoa</taxon>
        <taxon>Ecdysozoa</taxon>
        <taxon>Nematoda</taxon>
        <taxon>Chromadorea</taxon>
        <taxon>Rhabditida</taxon>
        <taxon>Tylenchina</taxon>
        <taxon>Panagrolaimomorpha</taxon>
        <taxon>Panagrolaimoidea</taxon>
        <taxon>Panagrolaimidae</taxon>
        <taxon>Panagrolaimus</taxon>
    </lineage>
</organism>
<dbReference type="WBParaSite" id="JU765_v2.g7233.t1">
    <property type="protein sequence ID" value="JU765_v2.g7233.t1"/>
    <property type="gene ID" value="JU765_v2.g7233"/>
</dbReference>
<sequence length="198" mass="22640">MVVCATRKMKHLLFCFLFFAAVLADESAKPALNSARILVSKHTLSQYAVENMDYVVQYDLYNVGDQAAREVVLDDRNAFPSQSFEVIKGLLQIRWDRINPGENVTHSVVLHPRSYGVFNVTSAIVSYYPTENAKETRIVYSTAPGEGYIYRQKDYERRFGSKISVWIIFLVLVAPSIALPYYLWNSINVAYPLIKKKN</sequence>
<protein>
    <submittedName>
        <fullName evidence="2">Translocon-associated protein subunit beta</fullName>
    </submittedName>
</protein>
<accession>A0AC34RIK8</accession>
<evidence type="ECO:0000313" key="2">
    <source>
        <dbReference type="WBParaSite" id="JU765_v2.g7233.t1"/>
    </source>
</evidence>